<evidence type="ECO:0000256" key="4">
    <source>
        <dbReference type="ARBA" id="ARBA00023136"/>
    </source>
</evidence>
<dbReference type="Pfam" id="PF00002">
    <property type="entry name" value="7tm_2"/>
    <property type="match status" value="1"/>
</dbReference>
<organism evidence="7">
    <name type="scientific">Phallusia mammillata</name>
    <dbReference type="NCBI Taxonomy" id="59560"/>
    <lineage>
        <taxon>Eukaryota</taxon>
        <taxon>Metazoa</taxon>
        <taxon>Chordata</taxon>
        <taxon>Tunicata</taxon>
        <taxon>Ascidiacea</taxon>
        <taxon>Phlebobranchia</taxon>
        <taxon>Ascidiidae</taxon>
        <taxon>Phallusia</taxon>
    </lineage>
</organism>
<keyword evidence="3 6" id="KW-1133">Transmembrane helix</keyword>
<feature type="region of interest" description="Disordered" evidence="5">
    <location>
        <begin position="179"/>
        <end position="203"/>
    </location>
</feature>
<evidence type="ECO:0000313" key="7">
    <source>
        <dbReference type="EMBL" id="CAB3229163.1"/>
    </source>
</evidence>
<evidence type="ECO:0000256" key="1">
    <source>
        <dbReference type="ARBA" id="ARBA00004141"/>
    </source>
</evidence>
<reference evidence="7" key="1">
    <citation type="submission" date="2020-04" db="EMBL/GenBank/DDBJ databases">
        <authorList>
            <person name="Neveu A P."/>
        </authorList>
    </citation>
    <scope>NUCLEOTIDE SEQUENCE</scope>
    <source>
        <tissue evidence="7">Whole embryo</tissue>
    </source>
</reference>
<dbReference type="GO" id="GO:0004930">
    <property type="term" value="F:G protein-coupled receptor activity"/>
    <property type="evidence" value="ECO:0007669"/>
    <property type="project" value="InterPro"/>
</dbReference>
<accession>A0A6F9D8L7</accession>
<evidence type="ECO:0000256" key="3">
    <source>
        <dbReference type="ARBA" id="ARBA00022989"/>
    </source>
</evidence>
<evidence type="ECO:0000256" key="6">
    <source>
        <dbReference type="SAM" id="Phobius"/>
    </source>
</evidence>
<dbReference type="EMBL" id="LR783749">
    <property type="protein sequence ID" value="CAB3229163.1"/>
    <property type="molecule type" value="mRNA"/>
</dbReference>
<dbReference type="PANTHER" id="PTHR45692">
    <property type="entry name" value="G_PROTEIN_RECEP_F2_4 DOMAIN-CONTAINING PROTEIN"/>
    <property type="match status" value="1"/>
</dbReference>
<keyword evidence="4 6" id="KW-0472">Membrane</keyword>
<gene>
    <name evidence="7" type="primary">Cd97-003</name>
</gene>
<proteinExistence type="evidence at transcript level"/>
<protein>
    <submittedName>
        <fullName evidence="7">CD97 antigen-like</fullName>
    </submittedName>
</protein>
<comment type="subcellular location">
    <subcellularLocation>
        <location evidence="1">Membrane</location>
        <topology evidence="1">Multi-pass membrane protein</topology>
    </subcellularLocation>
</comment>
<dbReference type="AlphaFoldDB" id="A0A6F9D8L7"/>
<dbReference type="Gene3D" id="1.20.1070.10">
    <property type="entry name" value="Rhodopsin 7-helix transmembrane proteins"/>
    <property type="match status" value="1"/>
</dbReference>
<evidence type="ECO:0000256" key="2">
    <source>
        <dbReference type="ARBA" id="ARBA00022692"/>
    </source>
</evidence>
<feature type="transmembrane region" description="Helical" evidence="6">
    <location>
        <begin position="36"/>
        <end position="59"/>
    </location>
</feature>
<feature type="transmembrane region" description="Helical" evidence="6">
    <location>
        <begin position="80"/>
        <end position="101"/>
    </location>
</feature>
<sequence length="252" mass="28374">MAVIDTIYPKLFTEVSPLHTMYRSRHVCWITGSPQLFGFIIPCISLFLFNCTLFGMLIAKLCKRRLITKNLASKKDFNREITIAVTMLTVMGFSWIFGYLALVSDDIYYYTVMSWLFAFFSSLQGLLIFLLTAVRRAELRNVWFSPIRTSVLKPLSRLGSRVITRVHSSTGSYLIQENSSMDATSPSSQSTQNVNLPGESTSTEGNSVHFVAVSKQVCLKGKSENFGTVRVKRTAPESANISYLYPINEEKA</sequence>
<name>A0A6F9D8L7_9ASCI</name>
<feature type="transmembrane region" description="Helical" evidence="6">
    <location>
        <begin position="107"/>
        <end position="131"/>
    </location>
</feature>
<keyword evidence="2 6" id="KW-0812">Transmembrane</keyword>
<dbReference type="GO" id="GO:0016020">
    <property type="term" value="C:membrane"/>
    <property type="evidence" value="ECO:0007669"/>
    <property type="project" value="UniProtKB-SubCell"/>
</dbReference>
<dbReference type="PANTHER" id="PTHR45692:SF1">
    <property type="entry name" value="G-PROTEIN COUPLED RECEPTORS FAMILY 2 PROFILE 2 DOMAIN-CONTAINING PROTEIN"/>
    <property type="match status" value="1"/>
</dbReference>
<evidence type="ECO:0000256" key="5">
    <source>
        <dbReference type="SAM" id="MobiDB-lite"/>
    </source>
</evidence>
<dbReference type="InterPro" id="IPR000832">
    <property type="entry name" value="GPCR_2_secretin-like"/>
</dbReference>